<evidence type="ECO:0000313" key="3">
    <source>
        <dbReference type="Proteomes" id="UP000197446"/>
    </source>
</evidence>
<dbReference type="EMBL" id="NISI01000011">
    <property type="protein sequence ID" value="OWR02006.1"/>
    <property type="molecule type" value="Genomic_DNA"/>
</dbReference>
<accession>A0A254N173</accession>
<keyword evidence="3" id="KW-1185">Reference proteome</keyword>
<sequence length="237" mass="25618">MSCGTSRVKLRGPSTSTVDTGRIGVTVFLDRCKDQPRPFAPRQRLHAVGALGHLHHLAGQRGGDRQLPLQVLAVGDDDGFIGGLIGGGSLEPPKIPEPSLAAVLDGHRSLGAPGSPFHGTYRQINLHGTAALLAWQQIPEAMQELFDNVAAMRAEADAGRLAARVATLFMDFLRIHPFLNGNRRTAMAFATALCERQGFVLDWSSLSRSELYYAVRCAAAGHSRVLEAALRSRLKRH</sequence>
<evidence type="ECO:0000313" key="2">
    <source>
        <dbReference type="EMBL" id="OWR02006.1"/>
    </source>
</evidence>
<dbReference type="InterPro" id="IPR036597">
    <property type="entry name" value="Fido-like_dom_sf"/>
</dbReference>
<protein>
    <recommendedName>
        <fullName evidence="1">Fido domain-containing protein</fullName>
    </recommendedName>
</protein>
<evidence type="ECO:0000259" key="1">
    <source>
        <dbReference type="PROSITE" id="PS51459"/>
    </source>
</evidence>
<dbReference type="Pfam" id="PF02661">
    <property type="entry name" value="Fic"/>
    <property type="match status" value="1"/>
</dbReference>
<reference evidence="2 3" key="1">
    <citation type="journal article" date="2007" name="Int. J. Syst. Evol. Microbiol.">
        <title>Description of Pelomonas aquatica sp. nov. and Pelomonas puraquae sp. nov., isolated from industrial and haemodialysis water.</title>
        <authorList>
            <person name="Gomila M."/>
            <person name="Bowien B."/>
            <person name="Falsen E."/>
            <person name="Moore E.R."/>
            <person name="Lalucat J."/>
        </authorList>
    </citation>
    <scope>NUCLEOTIDE SEQUENCE [LARGE SCALE GENOMIC DNA]</scope>
    <source>
        <strain evidence="2 3">CCUG 52769</strain>
    </source>
</reference>
<dbReference type="Gene3D" id="1.10.3290.10">
    <property type="entry name" value="Fido-like domain"/>
    <property type="match status" value="1"/>
</dbReference>
<organism evidence="2 3">
    <name type="scientific">Roseateles puraquae</name>
    <dbReference type="NCBI Taxonomy" id="431059"/>
    <lineage>
        <taxon>Bacteria</taxon>
        <taxon>Pseudomonadati</taxon>
        <taxon>Pseudomonadota</taxon>
        <taxon>Betaproteobacteria</taxon>
        <taxon>Burkholderiales</taxon>
        <taxon>Sphaerotilaceae</taxon>
        <taxon>Roseateles</taxon>
    </lineage>
</organism>
<dbReference type="InterPro" id="IPR003812">
    <property type="entry name" value="Fido"/>
</dbReference>
<dbReference type="PROSITE" id="PS51459">
    <property type="entry name" value="FIDO"/>
    <property type="match status" value="1"/>
</dbReference>
<dbReference type="Proteomes" id="UP000197446">
    <property type="component" value="Unassembled WGS sequence"/>
</dbReference>
<gene>
    <name evidence="2" type="ORF">CDO81_22015</name>
</gene>
<dbReference type="AlphaFoldDB" id="A0A254N173"/>
<feature type="domain" description="Fido" evidence="1">
    <location>
        <begin position="98"/>
        <end position="236"/>
    </location>
</feature>
<comment type="caution">
    <text evidence="2">The sequence shown here is derived from an EMBL/GenBank/DDBJ whole genome shotgun (WGS) entry which is preliminary data.</text>
</comment>
<proteinExistence type="predicted"/>
<dbReference type="SUPFAM" id="SSF140931">
    <property type="entry name" value="Fic-like"/>
    <property type="match status" value="1"/>
</dbReference>
<name>A0A254N173_9BURK</name>